<dbReference type="InterPro" id="IPR012373">
    <property type="entry name" value="Ferrdict_sens_TM"/>
</dbReference>
<dbReference type="PATRIC" id="fig|930169.3.peg.3708"/>
<accession>K0CHC0</accession>
<keyword evidence="4" id="KW-1185">Reference proteome</keyword>
<dbReference type="InterPro" id="IPR032623">
    <property type="entry name" value="FecR_N"/>
</dbReference>
<proteinExistence type="predicted"/>
<dbReference type="RefSeq" id="WP_014996074.1">
    <property type="nucleotide sequence ID" value="NC_018691.1"/>
</dbReference>
<name>K0CHC0_ALCDB</name>
<dbReference type="AlphaFoldDB" id="K0CHC0"/>
<dbReference type="eggNOG" id="COG3712">
    <property type="taxonomic scope" value="Bacteria"/>
</dbReference>
<dbReference type="Gene3D" id="3.55.50.30">
    <property type="match status" value="1"/>
</dbReference>
<dbReference type="EMBL" id="CP003466">
    <property type="protein sequence ID" value="AFT72018.1"/>
    <property type="molecule type" value="Genomic_DNA"/>
</dbReference>
<sequence>MDSEDQEQVRQQARAWLRRLVSGRATEQDAREFKDWFHADPGHARAFREARGTWRQLGEAGGVWRRQSLDGMAAPSRVSRRTVLTMVAGGTGLAAASLLAVHPPLGLWPSISELGADYRTAVGEQRSLSLPGEIDALMNTRTSLSVTASGEGKRIELIAGQVALQRRGGGRPVEVAAGAGLIELGEADIEVRLLAEGACLSCTRGRVRLHHAAGDREVLKNQQVLYDQHGARPPAPVDPVAVAAWRSGILLFRETPVSEVVGEINRYRPGKVILLDESLGRRRLSGRFDIGQLDVALTQIERLLAVPVRRLSAGLVLIG</sequence>
<dbReference type="STRING" id="930169.B5T_03756"/>
<dbReference type="InterPro" id="IPR006860">
    <property type="entry name" value="FecR"/>
</dbReference>
<dbReference type="HOGENOM" id="CLU_050192_0_1_6"/>
<evidence type="ECO:0000313" key="4">
    <source>
        <dbReference type="Proteomes" id="UP000006286"/>
    </source>
</evidence>
<dbReference type="Pfam" id="PF16220">
    <property type="entry name" value="DUF4880"/>
    <property type="match status" value="1"/>
</dbReference>
<dbReference type="PIRSF" id="PIRSF018266">
    <property type="entry name" value="FecR"/>
    <property type="match status" value="1"/>
</dbReference>
<protein>
    <submittedName>
        <fullName evidence="3">FecR/PupR family sigma factor regulatory protein</fullName>
    </submittedName>
</protein>
<gene>
    <name evidence="3" type="primary">fecR10</name>
    <name evidence="3" type="ordered locus">B5T_03756</name>
</gene>
<dbReference type="PANTHER" id="PTHR30273">
    <property type="entry name" value="PERIPLASMIC SIGNAL SENSOR AND SIGMA FACTOR ACTIVATOR FECR-RELATED"/>
    <property type="match status" value="1"/>
</dbReference>
<evidence type="ECO:0000259" key="2">
    <source>
        <dbReference type="Pfam" id="PF16220"/>
    </source>
</evidence>
<dbReference type="Pfam" id="PF04773">
    <property type="entry name" value="FecR"/>
    <property type="match status" value="1"/>
</dbReference>
<dbReference type="OrthoDB" id="8641865at2"/>
<feature type="domain" description="FecR protein" evidence="1">
    <location>
        <begin position="117"/>
        <end position="208"/>
    </location>
</feature>
<dbReference type="GO" id="GO:0016989">
    <property type="term" value="F:sigma factor antagonist activity"/>
    <property type="evidence" value="ECO:0007669"/>
    <property type="project" value="TreeGrafter"/>
</dbReference>
<dbReference type="KEGG" id="adi:B5T_03756"/>
<dbReference type="Gene3D" id="2.60.120.1440">
    <property type="match status" value="1"/>
</dbReference>
<dbReference type="PANTHER" id="PTHR30273:SF2">
    <property type="entry name" value="PROTEIN FECR"/>
    <property type="match status" value="1"/>
</dbReference>
<evidence type="ECO:0000313" key="3">
    <source>
        <dbReference type="EMBL" id="AFT72018.1"/>
    </source>
</evidence>
<organism evidence="3 4">
    <name type="scientific">Alcanivorax dieselolei (strain DSM 16502 / CGMCC 1.3690 / MCCC 1A00001 / B-5)</name>
    <name type="common">Alloalcanivorax dieselolei</name>
    <dbReference type="NCBI Taxonomy" id="930169"/>
    <lineage>
        <taxon>Bacteria</taxon>
        <taxon>Pseudomonadati</taxon>
        <taxon>Pseudomonadota</taxon>
        <taxon>Gammaproteobacteria</taxon>
        <taxon>Oceanospirillales</taxon>
        <taxon>Alcanivoracaceae</taxon>
        <taxon>Alloalcanivorax</taxon>
    </lineage>
</organism>
<reference evidence="3 4" key="1">
    <citation type="journal article" date="2012" name="J. Bacteriol.">
        <title>Complete genome sequence of Alcanivorax dieselolei type strain B5.</title>
        <authorList>
            <person name="Lai Q."/>
            <person name="Li W."/>
            <person name="Shao Z."/>
        </authorList>
    </citation>
    <scope>NUCLEOTIDE SEQUENCE [LARGE SCALE GENOMIC DNA]</scope>
    <source>
        <strain evidence="4">DSM 16502 / CGMCC 1.3690 / B-5</strain>
    </source>
</reference>
<feature type="domain" description="FecR N-terminal" evidence="2">
    <location>
        <begin position="11"/>
        <end position="51"/>
    </location>
</feature>
<evidence type="ECO:0000259" key="1">
    <source>
        <dbReference type="Pfam" id="PF04773"/>
    </source>
</evidence>
<dbReference type="Proteomes" id="UP000006286">
    <property type="component" value="Chromosome"/>
</dbReference>